<accession>A0A318RR68</accession>
<dbReference type="InterPro" id="IPR036271">
    <property type="entry name" value="Tet_transcr_reg_TetR-rel_C_sf"/>
</dbReference>
<keyword evidence="3" id="KW-0804">Transcription</keyword>
<reference evidence="6 7" key="1">
    <citation type="submission" date="2018-06" db="EMBL/GenBank/DDBJ databases">
        <title>Genomic Encyclopedia of Type Strains, Phase IV (KMG-IV): sequencing the most valuable type-strain genomes for metagenomic binning, comparative biology and taxonomic classification.</title>
        <authorList>
            <person name="Goeker M."/>
        </authorList>
    </citation>
    <scope>NUCLEOTIDE SEQUENCE [LARGE SCALE GENOMIC DNA]</scope>
    <source>
        <strain evidence="6 7">DSM 45521</strain>
    </source>
</reference>
<feature type="domain" description="HTH tetR-type" evidence="5">
    <location>
        <begin position="16"/>
        <end position="76"/>
    </location>
</feature>
<comment type="caution">
    <text evidence="6">The sequence shown here is derived from an EMBL/GenBank/DDBJ whole genome shotgun (WGS) entry which is preliminary data.</text>
</comment>
<evidence type="ECO:0000256" key="4">
    <source>
        <dbReference type="PROSITE-ProRule" id="PRU00335"/>
    </source>
</evidence>
<dbReference type="InterPro" id="IPR050109">
    <property type="entry name" value="HTH-type_TetR-like_transc_reg"/>
</dbReference>
<keyword evidence="7" id="KW-1185">Reference proteome</keyword>
<dbReference type="RefSeq" id="WP_110468601.1">
    <property type="nucleotide sequence ID" value="NZ_QJSP01000003.1"/>
</dbReference>
<dbReference type="PANTHER" id="PTHR30055">
    <property type="entry name" value="HTH-TYPE TRANSCRIPTIONAL REGULATOR RUTR"/>
    <property type="match status" value="1"/>
</dbReference>
<gene>
    <name evidence="6" type="ORF">DFR67_103327</name>
</gene>
<dbReference type="Gene3D" id="1.10.10.60">
    <property type="entry name" value="Homeodomain-like"/>
    <property type="match status" value="1"/>
</dbReference>
<proteinExistence type="predicted"/>
<evidence type="ECO:0000256" key="2">
    <source>
        <dbReference type="ARBA" id="ARBA00023125"/>
    </source>
</evidence>
<keyword evidence="1" id="KW-0805">Transcription regulation</keyword>
<evidence type="ECO:0000256" key="3">
    <source>
        <dbReference type="ARBA" id="ARBA00023163"/>
    </source>
</evidence>
<dbReference type="PRINTS" id="PR00455">
    <property type="entry name" value="HTHTETR"/>
</dbReference>
<dbReference type="InterPro" id="IPR011075">
    <property type="entry name" value="TetR_C"/>
</dbReference>
<dbReference type="EMBL" id="QJSP01000003">
    <property type="protein sequence ID" value="PYE19414.1"/>
    <property type="molecule type" value="Genomic_DNA"/>
</dbReference>
<dbReference type="InterPro" id="IPR001647">
    <property type="entry name" value="HTH_TetR"/>
</dbReference>
<dbReference type="PROSITE" id="PS50977">
    <property type="entry name" value="HTH_TETR_2"/>
    <property type="match status" value="1"/>
</dbReference>
<dbReference type="Pfam" id="PF16859">
    <property type="entry name" value="TetR_C_11"/>
    <property type="match status" value="1"/>
</dbReference>
<feature type="DNA-binding region" description="H-T-H motif" evidence="4">
    <location>
        <begin position="39"/>
        <end position="58"/>
    </location>
</feature>
<keyword evidence="2 4" id="KW-0238">DNA-binding</keyword>
<protein>
    <submittedName>
        <fullName evidence="6">TetR family transcriptional regulator</fullName>
    </submittedName>
</protein>
<dbReference type="SUPFAM" id="SSF48498">
    <property type="entry name" value="Tetracyclin repressor-like, C-terminal domain"/>
    <property type="match status" value="1"/>
</dbReference>
<dbReference type="Proteomes" id="UP000247591">
    <property type="component" value="Unassembled WGS sequence"/>
</dbReference>
<dbReference type="AlphaFoldDB" id="A0A318RR68"/>
<dbReference type="Pfam" id="PF00440">
    <property type="entry name" value="TetR_N"/>
    <property type="match status" value="1"/>
</dbReference>
<dbReference type="GO" id="GO:0003700">
    <property type="term" value="F:DNA-binding transcription factor activity"/>
    <property type="evidence" value="ECO:0007669"/>
    <property type="project" value="TreeGrafter"/>
</dbReference>
<evidence type="ECO:0000259" key="5">
    <source>
        <dbReference type="PROSITE" id="PS50977"/>
    </source>
</evidence>
<evidence type="ECO:0000313" key="7">
    <source>
        <dbReference type="Proteomes" id="UP000247591"/>
    </source>
</evidence>
<dbReference type="OrthoDB" id="9796019at2"/>
<evidence type="ECO:0000313" key="6">
    <source>
        <dbReference type="EMBL" id="PYE19414.1"/>
    </source>
</evidence>
<name>A0A318RR68_WILLI</name>
<dbReference type="SUPFAM" id="SSF46689">
    <property type="entry name" value="Homeodomain-like"/>
    <property type="match status" value="1"/>
</dbReference>
<dbReference type="InterPro" id="IPR009057">
    <property type="entry name" value="Homeodomain-like_sf"/>
</dbReference>
<dbReference type="GO" id="GO:0000976">
    <property type="term" value="F:transcription cis-regulatory region binding"/>
    <property type="evidence" value="ECO:0007669"/>
    <property type="project" value="TreeGrafter"/>
</dbReference>
<dbReference type="Gene3D" id="1.10.357.10">
    <property type="entry name" value="Tetracycline Repressor, domain 2"/>
    <property type="match status" value="1"/>
</dbReference>
<dbReference type="PANTHER" id="PTHR30055:SF148">
    <property type="entry name" value="TETR-FAMILY TRANSCRIPTIONAL REGULATOR"/>
    <property type="match status" value="1"/>
</dbReference>
<sequence length="198" mass="21219">MAAAEQSTNLSSARSIKCHNDVVAATRELLTEGGLAAATIDAISERSGVSKATIYKHWPSRIAVAAEAFSVALGGAIPTADTGNIVDDMTEQLRNVSTFYSTQEGHVFTQLMAACVDDKAGAEYFHRFFLDGRRARVAEIWQRAVDRGEVDPDTDIDVVTDVLFGPMVLRLVSGHAPFEGAQAESFAKAVLYGLLPSV</sequence>
<organism evidence="6 7">
    <name type="scientific">Williamsia limnetica</name>
    <dbReference type="NCBI Taxonomy" id="882452"/>
    <lineage>
        <taxon>Bacteria</taxon>
        <taxon>Bacillati</taxon>
        <taxon>Actinomycetota</taxon>
        <taxon>Actinomycetes</taxon>
        <taxon>Mycobacteriales</taxon>
        <taxon>Nocardiaceae</taxon>
        <taxon>Williamsia</taxon>
    </lineage>
</organism>
<evidence type="ECO:0000256" key="1">
    <source>
        <dbReference type="ARBA" id="ARBA00023015"/>
    </source>
</evidence>